<dbReference type="InterPro" id="IPR013328">
    <property type="entry name" value="6PGD_dom2"/>
</dbReference>
<dbReference type="AlphaFoldDB" id="A0AA37TDC1"/>
<reference evidence="3" key="1">
    <citation type="journal article" date="2019" name="Int. J. Syst. Evol. Microbiol.">
        <title>The Global Catalogue of Microorganisms (GCM) 10K type strain sequencing project: providing services to taxonomists for standard genome sequencing and annotation.</title>
        <authorList>
            <consortium name="The Broad Institute Genomics Platform"/>
            <consortium name="The Broad Institute Genome Sequencing Center for Infectious Disease"/>
            <person name="Wu L."/>
            <person name="Ma J."/>
        </authorList>
    </citation>
    <scope>NUCLEOTIDE SEQUENCE [LARGE SCALE GENOMIC DNA]</scope>
    <source>
        <strain evidence="3">NBRC 103632</strain>
    </source>
</reference>
<dbReference type="InterPro" id="IPR036291">
    <property type="entry name" value="NAD(P)-bd_dom_sf"/>
</dbReference>
<name>A0AA37TDC1_9HYPH</name>
<dbReference type="PANTHER" id="PTHR38015:SF1">
    <property type="entry name" value="OPINE DEHYDROGENASE DOMAIN-CONTAINING PROTEIN"/>
    <property type="match status" value="1"/>
</dbReference>
<organism evidence="2 3">
    <name type="scientific">Methylobacterium tardum</name>
    <dbReference type="NCBI Taxonomy" id="374432"/>
    <lineage>
        <taxon>Bacteria</taxon>
        <taxon>Pseudomonadati</taxon>
        <taxon>Pseudomonadota</taxon>
        <taxon>Alphaproteobacteria</taxon>
        <taxon>Hyphomicrobiales</taxon>
        <taxon>Methylobacteriaceae</taxon>
        <taxon>Methylobacterium</taxon>
    </lineage>
</organism>
<dbReference type="Proteomes" id="UP001157440">
    <property type="component" value="Unassembled WGS sequence"/>
</dbReference>
<gene>
    <name evidence="2" type="ORF">GCM10007890_11660</name>
</gene>
<dbReference type="EMBL" id="BSPL01000010">
    <property type="protein sequence ID" value="GLS69154.1"/>
    <property type="molecule type" value="Genomic_DNA"/>
</dbReference>
<dbReference type="Gene3D" id="3.40.50.720">
    <property type="entry name" value="NAD(P)-binding Rossmann-like Domain"/>
    <property type="match status" value="1"/>
</dbReference>
<evidence type="ECO:0000313" key="2">
    <source>
        <dbReference type="EMBL" id="GLS69154.1"/>
    </source>
</evidence>
<dbReference type="SUPFAM" id="SSF51735">
    <property type="entry name" value="NAD(P)-binding Rossmann-fold domains"/>
    <property type="match status" value="1"/>
</dbReference>
<dbReference type="InterPro" id="IPR051729">
    <property type="entry name" value="Opine/Lysopine_DH"/>
</dbReference>
<dbReference type="Gene3D" id="1.10.1040.10">
    <property type="entry name" value="N-(1-d-carboxylethyl)-l-norvaline Dehydrogenase, domain 2"/>
    <property type="match status" value="1"/>
</dbReference>
<feature type="domain" description="Opine dehydrogenase" evidence="1">
    <location>
        <begin position="191"/>
        <end position="356"/>
    </location>
</feature>
<evidence type="ECO:0000259" key="1">
    <source>
        <dbReference type="Pfam" id="PF02317"/>
    </source>
</evidence>
<dbReference type="GO" id="GO:0016491">
    <property type="term" value="F:oxidoreductase activity"/>
    <property type="evidence" value="ECO:0007669"/>
    <property type="project" value="InterPro"/>
</dbReference>
<keyword evidence="3" id="KW-1185">Reference proteome</keyword>
<evidence type="ECO:0000313" key="3">
    <source>
        <dbReference type="Proteomes" id="UP001157440"/>
    </source>
</evidence>
<dbReference type="RefSeq" id="WP_238196895.1">
    <property type="nucleotide sequence ID" value="NZ_BPQZ01000014.1"/>
</dbReference>
<dbReference type="Pfam" id="PF02317">
    <property type="entry name" value="Octopine_DH"/>
    <property type="match status" value="1"/>
</dbReference>
<protein>
    <recommendedName>
        <fullName evidence="1">Opine dehydrogenase domain-containing protein</fullName>
    </recommendedName>
</protein>
<proteinExistence type="predicted"/>
<dbReference type="PANTHER" id="PTHR38015">
    <property type="entry name" value="BLR6086 PROTEIN"/>
    <property type="match status" value="1"/>
</dbReference>
<dbReference type="InterPro" id="IPR008927">
    <property type="entry name" value="6-PGluconate_DH-like_C_sf"/>
</dbReference>
<comment type="caution">
    <text evidence="2">The sequence shown here is derived from an EMBL/GenBank/DDBJ whole genome shotgun (WGS) entry which is preliminary data.</text>
</comment>
<accession>A0AA37TDC1</accession>
<dbReference type="SUPFAM" id="SSF48179">
    <property type="entry name" value="6-phosphogluconate dehydrogenase C-terminal domain-like"/>
    <property type="match status" value="1"/>
</dbReference>
<dbReference type="InterPro" id="IPR003421">
    <property type="entry name" value="Opine_DH"/>
</dbReference>
<sequence length="380" mass="40777">MTPLNVTICGGGRTGHLNAVLFSRRPGVRVSWLTSNPAVVGGAAGGIVARLPDGSALPGEPAQVGTDPASAVRHADVVVITVPADARPAVLRAVGPHLRRDRPVYVGAIPGFCGFDWLAADILANRPNAVIWGLKDVPHTAFDLVPGRSVRMGGAKQRLHAATHRRESREARAELAAHLGRLFEAPVEMLQDYLEITLTPGNPIMHSAVVYGLVGPYGQWRDRTLPEDFCWWTDCPELGAYFLERCDAENQALRRAAAGHFGIDLGSVKPLGTEIIEAYGDQIADTATMLTILRTNRAYAGIRAPLVHDPAAGGFVLDRTSRAFREDVVYGLGLLVRMAAGLSVPAPHLDEIHRWALGYMGGVVGEPLSYLPRAWPGVAQ</sequence>